<feature type="transmembrane region" description="Helical" evidence="9">
    <location>
        <begin position="318"/>
        <end position="338"/>
    </location>
</feature>
<keyword evidence="6 9" id="KW-1133">Transmembrane helix</keyword>
<keyword evidence="4 9" id="KW-0812">Transmembrane</keyword>
<feature type="transmembrane region" description="Helical" evidence="9">
    <location>
        <begin position="288"/>
        <end position="312"/>
    </location>
</feature>
<dbReference type="GO" id="GO:0006874">
    <property type="term" value="P:intracellular calcium ion homeostasis"/>
    <property type="evidence" value="ECO:0007669"/>
    <property type="project" value="TreeGrafter"/>
</dbReference>
<evidence type="ECO:0000256" key="1">
    <source>
        <dbReference type="ARBA" id="ARBA00004127"/>
    </source>
</evidence>
<dbReference type="RefSeq" id="WP_205761348.1">
    <property type="nucleotide sequence ID" value="NZ_JABDTL010000001.1"/>
</dbReference>
<dbReference type="NCBIfam" id="TIGR00846">
    <property type="entry name" value="caca2"/>
    <property type="match status" value="1"/>
</dbReference>
<dbReference type="InterPro" id="IPR004798">
    <property type="entry name" value="CAX-like"/>
</dbReference>
<dbReference type="EMBL" id="JACHIA010000006">
    <property type="protein sequence ID" value="MBB6071012.1"/>
    <property type="molecule type" value="Genomic_DNA"/>
</dbReference>
<comment type="subcellular location">
    <subcellularLocation>
        <location evidence="1">Endomembrane system</location>
        <topology evidence="1">Multi-pass membrane protein</topology>
    </subcellularLocation>
</comment>
<comment type="caution">
    <text evidence="11">The sequence shown here is derived from an EMBL/GenBank/DDBJ whole genome shotgun (WGS) entry which is preliminary data.</text>
</comment>
<protein>
    <recommendedName>
        <fullName evidence="9">Ca(2+)/H(+) antiporter</fullName>
    </recommendedName>
</protein>
<feature type="transmembrane region" description="Helical" evidence="9">
    <location>
        <begin position="40"/>
        <end position="59"/>
    </location>
</feature>
<evidence type="ECO:0000256" key="6">
    <source>
        <dbReference type="ARBA" id="ARBA00022989"/>
    </source>
</evidence>
<evidence type="ECO:0000256" key="9">
    <source>
        <dbReference type="RuleBase" id="RU365028"/>
    </source>
</evidence>
<evidence type="ECO:0000256" key="2">
    <source>
        <dbReference type="ARBA" id="ARBA00022448"/>
    </source>
</evidence>
<proteinExistence type="inferred from homology"/>
<feature type="transmembrane region" description="Helical" evidence="9">
    <location>
        <begin position="12"/>
        <end position="34"/>
    </location>
</feature>
<feature type="transmembrane region" description="Helical" evidence="9">
    <location>
        <begin position="172"/>
        <end position="192"/>
    </location>
</feature>
<evidence type="ECO:0000256" key="3">
    <source>
        <dbReference type="ARBA" id="ARBA00022568"/>
    </source>
</evidence>
<dbReference type="GO" id="GO:0015369">
    <property type="term" value="F:calcium:proton antiporter activity"/>
    <property type="evidence" value="ECO:0007669"/>
    <property type="project" value="UniProtKB-UniRule"/>
</dbReference>
<name>A0A841GZ25_9BACT</name>
<feature type="transmembrane region" description="Helical" evidence="9">
    <location>
        <begin position="71"/>
        <end position="92"/>
    </location>
</feature>
<evidence type="ECO:0000256" key="8">
    <source>
        <dbReference type="ARBA" id="ARBA00023136"/>
    </source>
</evidence>
<gene>
    <name evidence="11" type="ORF">HNQ61_002634</name>
</gene>
<dbReference type="Gene3D" id="1.20.1420.30">
    <property type="entry name" value="NCX, central ion-binding region"/>
    <property type="match status" value="1"/>
</dbReference>
<evidence type="ECO:0000256" key="4">
    <source>
        <dbReference type="ARBA" id="ARBA00022692"/>
    </source>
</evidence>
<dbReference type="InterPro" id="IPR004837">
    <property type="entry name" value="NaCa_Exmemb"/>
</dbReference>
<keyword evidence="2 9" id="KW-0813">Transport</keyword>
<reference evidence="11 12" key="1">
    <citation type="submission" date="2020-08" db="EMBL/GenBank/DDBJ databases">
        <title>Genomic Encyclopedia of Type Strains, Phase IV (KMG-IV): sequencing the most valuable type-strain genomes for metagenomic binning, comparative biology and taxonomic classification.</title>
        <authorList>
            <person name="Goeker M."/>
        </authorList>
    </citation>
    <scope>NUCLEOTIDE SEQUENCE [LARGE SCALE GENOMIC DNA]</scope>
    <source>
        <strain evidence="11 12">DSM 29007</strain>
    </source>
</reference>
<dbReference type="InterPro" id="IPR044880">
    <property type="entry name" value="NCX_ion-bd_dom_sf"/>
</dbReference>
<keyword evidence="7 9" id="KW-0406">Ion transport</keyword>
<keyword evidence="5 9" id="KW-0106">Calcium</keyword>
<evidence type="ECO:0000259" key="10">
    <source>
        <dbReference type="Pfam" id="PF01699"/>
    </source>
</evidence>
<dbReference type="Proteomes" id="UP000582837">
    <property type="component" value="Unassembled WGS sequence"/>
</dbReference>
<keyword evidence="9" id="KW-0050">Antiport</keyword>
<keyword evidence="3 9" id="KW-0109">Calcium transport</keyword>
<dbReference type="GO" id="GO:0016020">
    <property type="term" value="C:membrane"/>
    <property type="evidence" value="ECO:0007669"/>
    <property type="project" value="InterPro"/>
</dbReference>
<accession>A0A841GZ25</accession>
<organism evidence="11 12">
    <name type="scientific">Longimicrobium terrae</name>
    <dbReference type="NCBI Taxonomy" id="1639882"/>
    <lineage>
        <taxon>Bacteria</taxon>
        <taxon>Pseudomonadati</taxon>
        <taxon>Gemmatimonadota</taxon>
        <taxon>Longimicrobiia</taxon>
        <taxon>Longimicrobiales</taxon>
        <taxon>Longimicrobiaceae</taxon>
        <taxon>Longimicrobium</taxon>
    </lineage>
</organism>
<feature type="transmembrane region" description="Helical" evidence="9">
    <location>
        <begin position="137"/>
        <end position="160"/>
    </location>
</feature>
<dbReference type="Pfam" id="PF01699">
    <property type="entry name" value="Na_Ca_ex"/>
    <property type="match status" value="2"/>
</dbReference>
<dbReference type="PANTHER" id="PTHR31503">
    <property type="entry name" value="VACUOLAR CALCIUM ION TRANSPORTER"/>
    <property type="match status" value="1"/>
</dbReference>
<sequence>MATTASKPGLFTAANVMNLLLVFVPVAMLMEWVFHSSPAAIFVVACLGIIPLAGQMGHATEEIAERVGEGVGGLLNATFGNAAELIIAIVALRAGLFDLVKASITGSIIGNVLLVFGLSALAGGLKYETQRFNRTAASLGSTLLVLSGVGLVVPAIFHMLVGATAPGAERNLSTEIAVVLMVTYILSLVFTLKTHRHLYMGDAGTDAEVAHGPAKPMGRSIGKLVLATIGVAVMAEFLVGAATETAEALGWSEVFVGVIVVAIIGNAAEHSTAIIMAMKNKMDAAINIAVGSSIQVALFVAPLLVFLSYVIAPQPMDLIFTPLEVLAVGLCVGIMAFCSNDGESHWMEGVQLLAVYVILGIAFYFLPAAATAGAH</sequence>
<dbReference type="GO" id="GO:0012505">
    <property type="term" value="C:endomembrane system"/>
    <property type="evidence" value="ECO:0007669"/>
    <property type="project" value="UniProtKB-SubCell"/>
</dbReference>
<feature type="transmembrane region" description="Helical" evidence="9">
    <location>
        <begin position="104"/>
        <end position="125"/>
    </location>
</feature>
<dbReference type="NCBIfam" id="TIGR00378">
    <property type="entry name" value="cax"/>
    <property type="match status" value="1"/>
</dbReference>
<feature type="transmembrane region" description="Helical" evidence="9">
    <location>
        <begin position="350"/>
        <end position="370"/>
    </location>
</feature>
<keyword evidence="12" id="KW-1185">Reference proteome</keyword>
<evidence type="ECO:0000256" key="7">
    <source>
        <dbReference type="ARBA" id="ARBA00023065"/>
    </source>
</evidence>
<feature type="transmembrane region" description="Helical" evidence="9">
    <location>
        <begin position="248"/>
        <end position="268"/>
    </location>
</feature>
<feature type="domain" description="Sodium/calcium exchanger membrane region" evidence="10">
    <location>
        <begin position="221"/>
        <end position="361"/>
    </location>
</feature>
<evidence type="ECO:0000256" key="5">
    <source>
        <dbReference type="ARBA" id="ARBA00022837"/>
    </source>
</evidence>
<comment type="similarity">
    <text evidence="9">Belongs to the Ca(2+):cation antiporter (CaCA) (TC 2.A.19) family.</text>
</comment>
<evidence type="ECO:0000313" key="12">
    <source>
        <dbReference type="Proteomes" id="UP000582837"/>
    </source>
</evidence>
<evidence type="ECO:0000313" key="11">
    <source>
        <dbReference type="EMBL" id="MBB6071012.1"/>
    </source>
</evidence>
<feature type="domain" description="Sodium/calcium exchanger membrane region" evidence="10">
    <location>
        <begin position="39"/>
        <end position="192"/>
    </location>
</feature>
<dbReference type="PANTHER" id="PTHR31503:SF22">
    <property type="entry name" value="VACUOLAR CALCIUM ION TRANSPORTER"/>
    <property type="match status" value="1"/>
</dbReference>
<dbReference type="InterPro" id="IPR004713">
    <property type="entry name" value="CaH_exchang"/>
</dbReference>
<dbReference type="AlphaFoldDB" id="A0A841GZ25"/>
<comment type="function">
    <text evidence="9">Ca(+)/H(+) antiporter that extrudes calcium in exchange for external protons.</text>
</comment>
<keyword evidence="8 9" id="KW-0472">Membrane</keyword>
<feature type="transmembrane region" description="Helical" evidence="9">
    <location>
        <begin position="224"/>
        <end position="242"/>
    </location>
</feature>